<protein>
    <submittedName>
        <fullName evidence="8">DUF87 domain-containing protein</fullName>
    </submittedName>
</protein>
<evidence type="ECO:0000259" key="7">
    <source>
        <dbReference type="Pfam" id="PF01935"/>
    </source>
</evidence>
<evidence type="ECO:0000256" key="5">
    <source>
        <dbReference type="SAM" id="Coils"/>
    </source>
</evidence>
<comment type="caution">
    <text evidence="8">The sequence shown here is derived from an EMBL/GenBank/DDBJ whole genome shotgun (WGS) entry which is preliminary data.</text>
</comment>
<dbReference type="SUPFAM" id="SSF52540">
    <property type="entry name" value="P-loop containing nucleoside triphosphate hydrolases"/>
    <property type="match status" value="1"/>
</dbReference>
<dbReference type="PANTHER" id="PTHR42957">
    <property type="entry name" value="HELICASE MJ1565-RELATED"/>
    <property type="match status" value="1"/>
</dbReference>
<keyword evidence="5" id="KW-0175">Coiled coil</keyword>
<comment type="catalytic activity">
    <reaction evidence="4">
        <text>ATP + H2O = ADP + phosphate + H(+)</text>
        <dbReference type="Rhea" id="RHEA:13065"/>
        <dbReference type="ChEBI" id="CHEBI:15377"/>
        <dbReference type="ChEBI" id="CHEBI:15378"/>
        <dbReference type="ChEBI" id="CHEBI:30616"/>
        <dbReference type="ChEBI" id="CHEBI:43474"/>
        <dbReference type="ChEBI" id="CHEBI:456216"/>
        <dbReference type="EC" id="5.6.2.4"/>
    </reaction>
</comment>
<dbReference type="InterPro" id="IPR008571">
    <property type="entry name" value="HerA-like"/>
</dbReference>
<dbReference type="InterPro" id="IPR002789">
    <property type="entry name" value="HerA_central"/>
</dbReference>
<dbReference type="AlphaFoldDB" id="A0A7C3F049"/>
<dbReference type="Pfam" id="PF01935">
    <property type="entry name" value="DUF87"/>
    <property type="match status" value="1"/>
</dbReference>
<evidence type="ECO:0000256" key="2">
    <source>
        <dbReference type="ARBA" id="ARBA00034617"/>
    </source>
</evidence>
<feature type="coiled-coil region" evidence="5">
    <location>
        <begin position="604"/>
        <end position="708"/>
    </location>
</feature>
<proteinExistence type="inferred from homology"/>
<dbReference type="GO" id="GO:0043139">
    <property type="term" value="F:5'-3' DNA helicase activity"/>
    <property type="evidence" value="ECO:0007669"/>
    <property type="project" value="UniProtKB-EC"/>
</dbReference>
<dbReference type="Gene3D" id="3.40.50.300">
    <property type="entry name" value="P-loop containing nucleotide triphosphate hydrolases"/>
    <property type="match status" value="1"/>
</dbReference>
<feature type="domain" description="Helicase HerA central" evidence="7">
    <location>
        <begin position="100"/>
        <end position="283"/>
    </location>
</feature>
<comment type="catalytic activity">
    <reaction evidence="2">
        <text>Couples ATP hydrolysis with the unwinding of duplex DNA by translocating in the 3'-5' direction.</text>
        <dbReference type="EC" id="5.6.2.4"/>
    </reaction>
</comment>
<dbReference type="PANTHER" id="PTHR42957:SF2">
    <property type="entry name" value="HELICASE HERA CENTRAL DOMAIN-CONTAINING PROTEIN"/>
    <property type="match status" value="1"/>
</dbReference>
<dbReference type="EMBL" id="DSTX01000005">
    <property type="protein sequence ID" value="HFK20425.1"/>
    <property type="molecule type" value="Genomic_DNA"/>
</dbReference>
<evidence type="ECO:0000256" key="1">
    <source>
        <dbReference type="ARBA" id="ARBA00007816"/>
    </source>
</evidence>
<feature type="region of interest" description="Disordered" evidence="6">
    <location>
        <begin position="508"/>
        <end position="527"/>
    </location>
</feature>
<dbReference type="InterPro" id="IPR027417">
    <property type="entry name" value="P-loop_NTPase"/>
</dbReference>
<evidence type="ECO:0000256" key="3">
    <source>
        <dbReference type="ARBA" id="ARBA00048954"/>
    </source>
</evidence>
<evidence type="ECO:0000256" key="4">
    <source>
        <dbReference type="ARBA" id="ARBA00048988"/>
    </source>
</evidence>
<dbReference type="GO" id="GO:0043138">
    <property type="term" value="F:3'-5' DNA helicase activity"/>
    <property type="evidence" value="ECO:0007669"/>
    <property type="project" value="UniProtKB-EC"/>
</dbReference>
<comment type="similarity">
    <text evidence="1">Belongs to the HerA family.</text>
</comment>
<comment type="catalytic activity">
    <reaction evidence="3">
        <text>ATP + H2O = ADP + phosphate + H(+)</text>
        <dbReference type="Rhea" id="RHEA:13065"/>
        <dbReference type="ChEBI" id="CHEBI:15377"/>
        <dbReference type="ChEBI" id="CHEBI:15378"/>
        <dbReference type="ChEBI" id="CHEBI:30616"/>
        <dbReference type="ChEBI" id="CHEBI:43474"/>
        <dbReference type="ChEBI" id="CHEBI:456216"/>
        <dbReference type="EC" id="5.6.2.3"/>
    </reaction>
</comment>
<name>A0A7C3F049_9CREN</name>
<gene>
    <name evidence="8" type="ORF">ENS19_04000</name>
</gene>
<evidence type="ECO:0000256" key="6">
    <source>
        <dbReference type="SAM" id="MobiDB-lite"/>
    </source>
</evidence>
<sequence>MSEMPVIGNIEGITSTDRFSITISDERVGKNDYLEVNHEGKRYLVMIKEVKRVGEKSTGLCIVIGASPKTPFKPGADVVIASDEVIRKNLGLETSEAAGIYVGKLGNSDVDIWLAVSKLTRIFIVGKPGSGKSYSMGVIAEELIKKGIPLIIVDAHGEYSSLKVPASSKPDAFHVTPRGYAENILEFAASEFNQGADIDISALDEARPEDLVAQMQCTIINLRGLDIATQYKHVSKLLSKLLEAVMTMRIPPFFLALDEAHLFAGRTKQEDRNAKSTLEAVRRFSQEGRKFGANMIVLTQRPQLLDMTVRSLSATWFIHKLTDPNDVRIAIESGGLDREWESEITWLEPGQAIITGDVIEKVPLIVKVRPRETRHGAPGFNPMDYVSPKERERMKRRMADLKQKLLKLQPAPDAPPAIPNTLPALYLPILVDESAIINDLKENKSMDAIELLKSSLTYVPSLFCDVSINSVRKSPPLAFKDRFMRLIPAGASAMAIDWRQESAYGLEPSDIIKNPPSPSPSRSGNYEAISSSISDASTIEDTKGRLKSYAASKATQAIFMNGSLGEHSKPGESAENFRRRLKEIADGKLAARAAEIRSSYESRLKEVSSKIKMSKDELEGIENLRRQIEAELKAIEKEKAAAERQGRSTLKLSNQIQTRQSRLTRLEGRITELKDKIIALRKDEVALNNSMKKDLEAASREMESLIDAPLQTITFQPKTSEIEIDALQLIWVPVFEASFRAFFQGSTRDYSFSWNGVTGAGSLGSCSKCGTSVESRNGKIFCCTCGKIYCDEHLETCKTCSRYMCEDHAWRCPSCGNFFCIDEKLKSCAECGKLMCSECAVSCELCDGKAYCSEHVKTCETCGKKYCAEHYGSHMAKCAKCNKETCIIEQKKCSICGKIFCKEHVFKCKACGETVCEKDSWGCDICGERFCDNEPQSACKVCKKTLCRGCTEICAVCGAHLCKDHATACAGCGKLVCSDCLIEKRRLGLFKKLICKECAAK</sequence>
<organism evidence="8">
    <name type="scientific">Candidatus Methanomethylicus mesodigestus</name>
    <dbReference type="NCBI Taxonomy" id="1867258"/>
    <lineage>
        <taxon>Archaea</taxon>
        <taxon>Thermoproteota</taxon>
        <taxon>Methanosuratincolia</taxon>
        <taxon>Candidatus Methanomethylicales</taxon>
        <taxon>Candidatus Methanomethylicaceae</taxon>
        <taxon>Candidatus Methanomethylicus</taxon>
    </lineage>
</organism>
<evidence type="ECO:0000313" key="8">
    <source>
        <dbReference type="EMBL" id="HFK20425.1"/>
    </source>
</evidence>
<accession>A0A7C3F049</accession>
<reference evidence="8" key="1">
    <citation type="journal article" date="2020" name="mSystems">
        <title>Genome- and Community-Level Interaction Insights into Carbon Utilization and Element Cycling Functions of Hydrothermarchaeota in Hydrothermal Sediment.</title>
        <authorList>
            <person name="Zhou Z."/>
            <person name="Liu Y."/>
            <person name="Xu W."/>
            <person name="Pan J."/>
            <person name="Luo Z.H."/>
            <person name="Li M."/>
        </authorList>
    </citation>
    <scope>NUCLEOTIDE SEQUENCE [LARGE SCALE GENOMIC DNA]</scope>
    <source>
        <strain evidence="8">SpSt-468</strain>
    </source>
</reference>